<comment type="caution">
    <text evidence="1">The sequence shown here is derived from an EMBL/GenBank/DDBJ whole genome shotgun (WGS) entry which is preliminary data.</text>
</comment>
<accession>A0AAV0LJP3</accession>
<dbReference type="AlphaFoldDB" id="A0AAV0LJP3"/>
<proteinExistence type="predicted"/>
<keyword evidence="2" id="KW-1185">Reference proteome</keyword>
<name>A0AAV0LJP3_9ROSI</name>
<protein>
    <submittedName>
        <fullName evidence="1">Uncharacterized protein</fullName>
    </submittedName>
</protein>
<dbReference type="EMBL" id="CAMGYJ010000006">
    <property type="protein sequence ID" value="CAI0434481.1"/>
    <property type="molecule type" value="Genomic_DNA"/>
</dbReference>
<evidence type="ECO:0000313" key="2">
    <source>
        <dbReference type="Proteomes" id="UP001154282"/>
    </source>
</evidence>
<evidence type="ECO:0000313" key="1">
    <source>
        <dbReference type="EMBL" id="CAI0434481.1"/>
    </source>
</evidence>
<sequence>MDVNPVGGTVGAGLPGFLLVLPPDVLLVIGEGHVEIEGLVPLGEAQPDEGVLPRAVLDLEHEVARRVQHRLHRRLPLPRRDEAGGEQIPRVRILQPDLAPVLARNDPEPARPDLVRLQPLAALVTPGGGARRDFGVLERVFVLLERHFLSVKLFLSSLYRAHANTEMEQGEKAGFEGFVSLCSILAEREMANR</sequence>
<gene>
    <name evidence="1" type="ORF">LITE_LOCUS24290</name>
</gene>
<reference evidence="1" key="1">
    <citation type="submission" date="2022-08" db="EMBL/GenBank/DDBJ databases">
        <authorList>
            <person name="Gutierrez-Valencia J."/>
        </authorList>
    </citation>
    <scope>NUCLEOTIDE SEQUENCE</scope>
</reference>
<dbReference type="Proteomes" id="UP001154282">
    <property type="component" value="Unassembled WGS sequence"/>
</dbReference>
<organism evidence="1 2">
    <name type="scientific">Linum tenue</name>
    <dbReference type="NCBI Taxonomy" id="586396"/>
    <lineage>
        <taxon>Eukaryota</taxon>
        <taxon>Viridiplantae</taxon>
        <taxon>Streptophyta</taxon>
        <taxon>Embryophyta</taxon>
        <taxon>Tracheophyta</taxon>
        <taxon>Spermatophyta</taxon>
        <taxon>Magnoliopsida</taxon>
        <taxon>eudicotyledons</taxon>
        <taxon>Gunneridae</taxon>
        <taxon>Pentapetalae</taxon>
        <taxon>rosids</taxon>
        <taxon>fabids</taxon>
        <taxon>Malpighiales</taxon>
        <taxon>Linaceae</taxon>
        <taxon>Linum</taxon>
    </lineage>
</organism>